<comment type="caution">
    <text evidence="5">The sequence shown here is derived from an EMBL/GenBank/DDBJ whole genome shotgun (WGS) entry which is preliminary data.</text>
</comment>
<dbReference type="InterPro" id="IPR000160">
    <property type="entry name" value="GGDEF_dom"/>
</dbReference>
<dbReference type="PROSITE" id="PS50887">
    <property type="entry name" value="GGDEF"/>
    <property type="match status" value="1"/>
</dbReference>
<reference evidence="5 6" key="1">
    <citation type="submission" date="2023-04" db="EMBL/GenBank/DDBJ databases">
        <title>A long-awaited taxogenomic arrangement of the family Halomonadaceae.</title>
        <authorList>
            <person name="De La Haba R."/>
            <person name="Chuvochina M."/>
            <person name="Wittouck S."/>
            <person name="Arahal D.R."/>
            <person name="Sanchez-Porro C."/>
            <person name="Hugenholtz P."/>
            <person name="Ventosa A."/>
        </authorList>
    </citation>
    <scope>NUCLEOTIDE SEQUENCE [LARGE SCALE GENOMIC DNA]</scope>
    <source>
        <strain evidence="5 6">DSM 17332</strain>
    </source>
</reference>
<evidence type="ECO:0000259" key="2">
    <source>
        <dbReference type="PROSITE" id="PS50112"/>
    </source>
</evidence>
<dbReference type="InterPro" id="IPR013655">
    <property type="entry name" value="PAS_fold_3"/>
</dbReference>
<accession>A0ABU1GP61</accession>
<dbReference type="InterPro" id="IPR052163">
    <property type="entry name" value="DGC-Regulatory_Protein"/>
</dbReference>
<proteinExistence type="predicted"/>
<dbReference type="NCBIfam" id="TIGR00229">
    <property type="entry name" value="sensory_box"/>
    <property type="match status" value="1"/>
</dbReference>
<dbReference type="InterPro" id="IPR029787">
    <property type="entry name" value="Nucleotide_cyclase"/>
</dbReference>
<feature type="compositionally biased region" description="Basic and acidic residues" evidence="1">
    <location>
        <begin position="16"/>
        <end position="27"/>
    </location>
</feature>
<feature type="domain" description="PAS" evidence="2">
    <location>
        <begin position="61"/>
        <end position="105"/>
    </location>
</feature>
<dbReference type="CDD" id="cd00130">
    <property type="entry name" value="PAS"/>
    <property type="match status" value="1"/>
</dbReference>
<keyword evidence="6" id="KW-1185">Reference proteome</keyword>
<dbReference type="Gene3D" id="3.30.450.20">
    <property type="entry name" value="PAS domain"/>
    <property type="match status" value="1"/>
</dbReference>
<evidence type="ECO:0000256" key="1">
    <source>
        <dbReference type="SAM" id="MobiDB-lite"/>
    </source>
</evidence>
<dbReference type="PANTHER" id="PTHR46663">
    <property type="entry name" value="DIGUANYLATE CYCLASE DGCT-RELATED"/>
    <property type="match status" value="1"/>
</dbReference>
<evidence type="ECO:0000259" key="4">
    <source>
        <dbReference type="PROSITE" id="PS50887"/>
    </source>
</evidence>
<dbReference type="EC" id="2.7.7.65" evidence="5"/>
<dbReference type="Pfam" id="PF00990">
    <property type="entry name" value="GGDEF"/>
    <property type="match status" value="1"/>
</dbReference>
<protein>
    <submittedName>
        <fullName evidence="5">Sensor domain-containing diguanylate cyclase</fullName>
        <ecNumber evidence="5">2.7.7.65</ecNumber>
    </submittedName>
</protein>
<name>A0ABU1GP61_9GAMM</name>
<dbReference type="SUPFAM" id="SSF55785">
    <property type="entry name" value="PYP-like sensor domain (PAS domain)"/>
    <property type="match status" value="1"/>
</dbReference>
<feature type="compositionally biased region" description="Basic residues" evidence="1">
    <location>
        <begin position="1"/>
        <end position="12"/>
    </location>
</feature>
<dbReference type="GO" id="GO:0052621">
    <property type="term" value="F:diguanylate cyclase activity"/>
    <property type="evidence" value="ECO:0007669"/>
    <property type="project" value="UniProtKB-EC"/>
</dbReference>
<keyword evidence="5" id="KW-0808">Transferase</keyword>
<dbReference type="NCBIfam" id="TIGR00254">
    <property type="entry name" value="GGDEF"/>
    <property type="match status" value="1"/>
</dbReference>
<dbReference type="PANTHER" id="PTHR46663:SF3">
    <property type="entry name" value="SLL0267 PROTEIN"/>
    <property type="match status" value="1"/>
</dbReference>
<dbReference type="Gene3D" id="3.30.70.270">
    <property type="match status" value="1"/>
</dbReference>
<dbReference type="SMART" id="SM00267">
    <property type="entry name" value="GGDEF"/>
    <property type="match status" value="1"/>
</dbReference>
<dbReference type="InterPro" id="IPR000014">
    <property type="entry name" value="PAS"/>
</dbReference>
<dbReference type="EMBL" id="JARWAL010000009">
    <property type="protein sequence ID" value="MDR5893342.1"/>
    <property type="molecule type" value="Genomic_DNA"/>
</dbReference>
<dbReference type="PROSITE" id="PS50112">
    <property type="entry name" value="PAS"/>
    <property type="match status" value="1"/>
</dbReference>
<dbReference type="InterPro" id="IPR035965">
    <property type="entry name" value="PAS-like_dom_sf"/>
</dbReference>
<feature type="domain" description="GGDEF" evidence="4">
    <location>
        <begin position="191"/>
        <end position="321"/>
    </location>
</feature>
<evidence type="ECO:0000313" key="5">
    <source>
        <dbReference type="EMBL" id="MDR5893342.1"/>
    </source>
</evidence>
<feature type="region of interest" description="Disordered" evidence="1">
    <location>
        <begin position="1"/>
        <end position="61"/>
    </location>
</feature>
<dbReference type="CDD" id="cd01949">
    <property type="entry name" value="GGDEF"/>
    <property type="match status" value="1"/>
</dbReference>
<keyword evidence="5" id="KW-0548">Nucleotidyltransferase</keyword>
<dbReference type="RefSeq" id="WP_309636963.1">
    <property type="nucleotide sequence ID" value="NZ_JARWAL010000009.1"/>
</dbReference>
<dbReference type="InterPro" id="IPR043128">
    <property type="entry name" value="Rev_trsase/Diguanyl_cyclase"/>
</dbReference>
<dbReference type="InterPro" id="IPR000700">
    <property type="entry name" value="PAS-assoc_C"/>
</dbReference>
<feature type="compositionally biased region" description="Basic and acidic residues" evidence="1">
    <location>
        <begin position="40"/>
        <end position="50"/>
    </location>
</feature>
<organism evidence="5 6">
    <name type="scientific">Halomonas mongoliensis</name>
    <dbReference type="NCBI Taxonomy" id="321265"/>
    <lineage>
        <taxon>Bacteria</taxon>
        <taxon>Pseudomonadati</taxon>
        <taxon>Pseudomonadota</taxon>
        <taxon>Gammaproteobacteria</taxon>
        <taxon>Oceanospirillales</taxon>
        <taxon>Halomonadaceae</taxon>
        <taxon>Halomonas</taxon>
    </lineage>
</organism>
<evidence type="ECO:0000313" key="6">
    <source>
        <dbReference type="Proteomes" id="UP001252270"/>
    </source>
</evidence>
<feature type="domain" description="PAC" evidence="3">
    <location>
        <begin position="108"/>
        <end position="159"/>
    </location>
</feature>
<dbReference type="SUPFAM" id="SSF55073">
    <property type="entry name" value="Nucleotide cyclase"/>
    <property type="match status" value="1"/>
</dbReference>
<sequence>MKRQQKARHRRAFAVADRRCQPADARGKPRLWRAILPRQRPGERKGRHDTPSGTRRRSPDSPRLYEVYGCWPEEVAEDATAVFSVIHPDDIEAVQQSIRESAATLGPWRATYRIQHPQQEQLWLEGSATPSRQDDGSTVWHGYIRDVTELKKYEQELEFTAFYDPLTGIPNRRLLGDRMSQAIAHALRSGEALAICLLDLDNFKPINDTLGHEAGDRVLIEIARRLSGLLRAEDSVARLGGDEFVLLLRNPEGESVFQRVLDDLRAPIDLEGSEVRVSASLGVAMLNHEAPCDGDQLLRLADQAAYRAKSAGRDRYRVVTAGGQSGFPTGRNTATQAR</sequence>
<dbReference type="Proteomes" id="UP001252270">
    <property type="component" value="Unassembled WGS sequence"/>
</dbReference>
<evidence type="ECO:0000259" key="3">
    <source>
        <dbReference type="PROSITE" id="PS50113"/>
    </source>
</evidence>
<gene>
    <name evidence="5" type="ORF">QC820_11000</name>
</gene>
<dbReference type="Pfam" id="PF08447">
    <property type="entry name" value="PAS_3"/>
    <property type="match status" value="1"/>
</dbReference>
<dbReference type="PROSITE" id="PS50113">
    <property type="entry name" value="PAC"/>
    <property type="match status" value="1"/>
</dbReference>